<sequence>MSLRDRIRDAAYNAATTSDGDPAGARRATQTASVLAQAASQHGHTGTAAAVATLGAAAVAAEGALSNYVYPPGKYATFREDGQQ</sequence>
<accession>A0A101P2Y3</accession>
<name>A0A101P2Y3_9ACTN</name>
<dbReference type="Proteomes" id="UP000053127">
    <property type="component" value="Unassembled WGS sequence"/>
</dbReference>
<evidence type="ECO:0000313" key="2">
    <source>
        <dbReference type="Proteomes" id="UP000053127"/>
    </source>
</evidence>
<dbReference type="EMBL" id="LMWN01000032">
    <property type="protein sequence ID" value="KUN03970.1"/>
    <property type="molecule type" value="Genomic_DNA"/>
</dbReference>
<evidence type="ECO:0000313" key="1">
    <source>
        <dbReference type="EMBL" id="KUN03970.1"/>
    </source>
</evidence>
<dbReference type="AlphaFoldDB" id="A0A101P2Y3"/>
<gene>
    <name evidence="1" type="ORF">AQI95_21260</name>
</gene>
<organism evidence="1 2">
    <name type="scientific">Streptomyces yokosukanensis</name>
    <dbReference type="NCBI Taxonomy" id="67386"/>
    <lineage>
        <taxon>Bacteria</taxon>
        <taxon>Bacillati</taxon>
        <taxon>Actinomycetota</taxon>
        <taxon>Actinomycetes</taxon>
        <taxon>Kitasatosporales</taxon>
        <taxon>Streptomycetaceae</taxon>
        <taxon>Streptomyces</taxon>
    </lineage>
</organism>
<comment type="caution">
    <text evidence="1">The sequence shown here is derived from an EMBL/GenBank/DDBJ whole genome shotgun (WGS) entry which is preliminary data.</text>
</comment>
<dbReference type="STRING" id="67386.AQI95_21260"/>
<protein>
    <submittedName>
        <fullName evidence="1">Uncharacterized protein</fullName>
    </submittedName>
</protein>
<proteinExistence type="predicted"/>
<dbReference type="OrthoDB" id="4329758at2"/>
<keyword evidence="2" id="KW-1185">Reference proteome</keyword>
<dbReference type="RefSeq" id="WP_067125768.1">
    <property type="nucleotide sequence ID" value="NZ_KQ948213.1"/>
</dbReference>
<reference evidence="1 2" key="1">
    <citation type="submission" date="2015-10" db="EMBL/GenBank/DDBJ databases">
        <title>Draft genome sequence of Streptomyces yokosukanensis DSM 40224, type strain for the species Streptomyces yokosukanensis.</title>
        <authorList>
            <person name="Ruckert C."/>
            <person name="Winkler A."/>
            <person name="Kalinowski J."/>
            <person name="Kampfer P."/>
            <person name="Glaeser S."/>
        </authorList>
    </citation>
    <scope>NUCLEOTIDE SEQUENCE [LARGE SCALE GENOMIC DNA]</scope>
    <source>
        <strain evidence="1 2">DSM 40224</strain>
    </source>
</reference>